<keyword evidence="6" id="KW-0804">Transcription</keyword>
<dbReference type="PANTHER" id="PTHR46179:SF13">
    <property type="entry name" value="C2H2-TYPE DOMAIN-CONTAINING PROTEIN"/>
    <property type="match status" value="1"/>
</dbReference>
<evidence type="ECO:0000259" key="10">
    <source>
        <dbReference type="PROSITE" id="PS50157"/>
    </source>
</evidence>
<dbReference type="GO" id="GO:0006357">
    <property type="term" value="P:regulation of transcription by RNA polymerase II"/>
    <property type="evidence" value="ECO:0007669"/>
    <property type="project" value="TreeGrafter"/>
</dbReference>
<dbReference type="Pfam" id="PF24666">
    <property type="entry name" value="zf-C2H2_fungi_2"/>
    <property type="match status" value="1"/>
</dbReference>
<name>W9YRF9_9EURO</name>
<evidence type="ECO:0000313" key="12">
    <source>
        <dbReference type="Proteomes" id="UP000019478"/>
    </source>
</evidence>
<evidence type="ECO:0000256" key="6">
    <source>
        <dbReference type="ARBA" id="ARBA00023163"/>
    </source>
</evidence>
<dbReference type="InterPro" id="IPR051061">
    <property type="entry name" value="Zinc_finger_trans_reg"/>
</dbReference>
<gene>
    <name evidence="11" type="ORF">A1O3_05513</name>
</gene>
<accession>W9YRF9</accession>
<evidence type="ECO:0000256" key="4">
    <source>
        <dbReference type="ARBA" id="ARBA00022833"/>
    </source>
</evidence>
<evidence type="ECO:0000256" key="2">
    <source>
        <dbReference type="ARBA" id="ARBA00022723"/>
    </source>
</evidence>
<dbReference type="AlphaFoldDB" id="W9YRF9"/>
<keyword evidence="12" id="KW-1185">Reference proteome</keyword>
<evidence type="ECO:0000313" key="11">
    <source>
        <dbReference type="EMBL" id="EXJ84839.1"/>
    </source>
</evidence>
<dbReference type="GO" id="GO:0005634">
    <property type="term" value="C:nucleus"/>
    <property type="evidence" value="ECO:0007669"/>
    <property type="project" value="UniProtKB-SubCell"/>
</dbReference>
<dbReference type="GeneID" id="19169624"/>
<dbReference type="RefSeq" id="XP_007733824.1">
    <property type="nucleotide sequence ID" value="XM_007735634.1"/>
</dbReference>
<dbReference type="GO" id="GO:0008270">
    <property type="term" value="F:zinc ion binding"/>
    <property type="evidence" value="ECO:0007669"/>
    <property type="project" value="UniProtKB-KW"/>
</dbReference>
<dbReference type="SMART" id="SM00355">
    <property type="entry name" value="ZnF_C2H2"/>
    <property type="match status" value="3"/>
</dbReference>
<proteinExistence type="predicted"/>
<evidence type="ECO:0000256" key="8">
    <source>
        <dbReference type="PROSITE-ProRule" id="PRU00042"/>
    </source>
</evidence>
<evidence type="ECO:0000256" key="3">
    <source>
        <dbReference type="ARBA" id="ARBA00022771"/>
    </source>
</evidence>
<feature type="region of interest" description="Disordered" evidence="9">
    <location>
        <begin position="171"/>
        <end position="216"/>
    </location>
</feature>
<dbReference type="HOGENOM" id="CLU_031491_2_0_1"/>
<dbReference type="Gene3D" id="3.30.160.60">
    <property type="entry name" value="Classic Zinc Finger"/>
    <property type="match status" value="1"/>
</dbReference>
<protein>
    <recommendedName>
        <fullName evidence="10">C2H2-type domain-containing protein</fullName>
    </recommendedName>
</protein>
<evidence type="ECO:0000256" key="7">
    <source>
        <dbReference type="ARBA" id="ARBA00023242"/>
    </source>
</evidence>
<dbReference type="Proteomes" id="UP000019478">
    <property type="component" value="Unassembled WGS sequence"/>
</dbReference>
<dbReference type="OrthoDB" id="8117402at2759"/>
<comment type="subcellular location">
    <subcellularLocation>
        <location evidence="1">Nucleus</location>
    </subcellularLocation>
</comment>
<evidence type="ECO:0000256" key="5">
    <source>
        <dbReference type="ARBA" id="ARBA00023015"/>
    </source>
</evidence>
<dbReference type="eggNOG" id="ENOG502SAH5">
    <property type="taxonomic scope" value="Eukaryota"/>
</dbReference>
<organism evidence="11 12">
    <name type="scientific">Capronia epimyces CBS 606.96</name>
    <dbReference type="NCBI Taxonomy" id="1182542"/>
    <lineage>
        <taxon>Eukaryota</taxon>
        <taxon>Fungi</taxon>
        <taxon>Dikarya</taxon>
        <taxon>Ascomycota</taxon>
        <taxon>Pezizomycotina</taxon>
        <taxon>Eurotiomycetes</taxon>
        <taxon>Chaetothyriomycetidae</taxon>
        <taxon>Chaetothyriales</taxon>
        <taxon>Herpotrichiellaceae</taxon>
        <taxon>Capronia</taxon>
    </lineage>
</organism>
<keyword evidence="2" id="KW-0479">Metal-binding</keyword>
<evidence type="ECO:0000256" key="1">
    <source>
        <dbReference type="ARBA" id="ARBA00004123"/>
    </source>
</evidence>
<dbReference type="PROSITE" id="PS50157">
    <property type="entry name" value="ZINC_FINGER_C2H2_2"/>
    <property type="match status" value="2"/>
</dbReference>
<dbReference type="EMBL" id="AMGY01000004">
    <property type="protein sequence ID" value="EXJ84839.1"/>
    <property type="molecule type" value="Genomic_DNA"/>
</dbReference>
<reference evidence="11 12" key="1">
    <citation type="submission" date="2013-03" db="EMBL/GenBank/DDBJ databases">
        <title>The Genome Sequence of Capronia epimyces CBS 606.96.</title>
        <authorList>
            <consortium name="The Broad Institute Genomics Platform"/>
            <person name="Cuomo C."/>
            <person name="de Hoog S."/>
            <person name="Gorbushina A."/>
            <person name="Walker B."/>
            <person name="Young S.K."/>
            <person name="Zeng Q."/>
            <person name="Gargeya S."/>
            <person name="Fitzgerald M."/>
            <person name="Haas B."/>
            <person name="Abouelleil A."/>
            <person name="Allen A.W."/>
            <person name="Alvarado L."/>
            <person name="Arachchi H.M."/>
            <person name="Berlin A.M."/>
            <person name="Chapman S.B."/>
            <person name="Gainer-Dewar J."/>
            <person name="Goldberg J."/>
            <person name="Griggs A."/>
            <person name="Gujja S."/>
            <person name="Hansen M."/>
            <person name="Howarth C."/>
            <person name="Imamovic A."/>
            <person name="Ireland A."/>
            <person name="Larimer J."/>
            <person name="McCowan C."/>
            <person name="Murphy C."/>
            <person name="Pearson M."/>
            <person name="Poon T.W."/>
            <person name="Priest M."/>
            <person name="Roberts A."/>
            <person name="Saif S."/>
            <person name="Shea T."/>
            <person name="Sisk P."/>
            <person name="Sykes S."/>
            <person name="Wortman J."/>
            <person name="Nusbaum C."/>
            <person name="Birren B."/>
        </authorList>
    </citation>
    <scope>NUCLEOTIDE SEQUENCE [LARGE SCALE GENOMIC DNA]</scope>
    <source>
        <strain evidence="11 12">CBS 606.96</strain>
    </source>
</reference>
<evidence type="ECO:0000256" key="9">
    <source>
        <dbReference type="SAM" id="MobiDB-lite"/>
    </source>
</evidence>
<keyword evidence="7" id="KW-0539">Nucleus</keyword>
<dbReference type="PANTHER" id="PTHR46179">
    <property type="entry name" value="ZINC FINGER PROTEIN"/>
    <property type="match status" value="1"/>
</dbReference>
<keyword evidence="4" id="KW-0862">Zinc</keyword>
<comment type="caution">
    <text evidence="11">The sequence shown here is derived from an EMBL/GenBank/DDBJ whole genome shotgun (WGS) entry which is preliminary data.</text>
</comment>
<dbReference type="PROSITE" id="PS00028">
    <property type="entry name" value="ZINC_FINGER_C2H2_1"/>
    <property type="match status" value="2"/>
</dbReference>
<keyword evidence="3 8" id="KW-0863">Zinc-finger</keyword>
<feature type="domain" description="C2H2-type" evidence="10">
    <location>
        <begin position="3"/>
        <end position="31"/>
    </location>
</feature>
<feature type="domain" description="C2H2-type" evidence="10">
    <location>
        <begin position="343"/>
        <end position="374"/>
    </location>
</feature>
<sequence length="441" mass="48449">MKIKCTYENCFKHFSSKEAMISHKRKDPNHSYCALCDVDCDDDMLLFIHQLGSSAHICCPVCAQEFKSTGGRDRHVEQSHRTAQKLECAGCRALFSSASALMYHIENDECSVIRLEDFQMQRAEKQIHKDACVASGELFSAPSSVQQAPTVLNTNNGTDLLDSAAVHNSSRSLNNALGGPISPASHDQFPPLATAASHPRPNEQPSREKSVLSNKSQDTASNLINFSNVENNMAGLQIGHNAWNTWAQHGESQEGHGYVKGWLASVNSSTKPPSANNSEVASMYDKKVAASVVSENMPPSVRPPGETSSSVHRHIINMPAHSIISSSAPLDIERFWDALHQQYMCPGERCRRQFSNAEQFKQHLLTSAHVGGQVVCPSCLKRFATTFAWVAHVESPSKRCDIRNSINLNLVIREITGGVLGTQGHMGDGTVQYIAPKIEEW</sequence>
<dbReference type="InterPro" id="IPR013087">
    <property type="entry name" value="Znf_C2H2_type"/>
</dbReference>
<keyword evidence="5" id="KW-0805">Transcription regulation</keyword>